<dbReference type="GO" id="GO:0009117">
    <property type="term" value="P:nucleotide metabolic process"/>
    <property type="evidence" value="ECO:0007669"/>
    <property type="project" value="UniProtKB-KW"/>
</dbReference>
<dbReference type="GO" id="GO:0005737">
    <property type="term" value="C:cytoplasm"/>
    <property type="evidence" value="ECO:0007669"/>
    <property type="project" value="TreeGrafter"/>
</dbReference>
<evidence type="ECO:0000256" key="4">
    <source>
        <dbReference type="ARBA" id="ARBA00022801"/>
    </source>
</evidence>
<keyword evidence="6 7" id="KW-0546">Nucleotide metabolism</keyword>
<reference evidence="9" key="1">
    <citation type="journal article" date="2014" name="Genome Biol. Evol.">
        <title>Pangenome evidence for extensive interdomain horizontal transfer affecting lineage core and shell genes in uncultured planktonic thaumarchaeota and euryarchaeota.</title>
        <authorList>
            <person name="Deschamps P."/>
            <person name="Zivanovic Y."/>
            <person name="Moreira D."/>
            <person name="Rodriguez-Valera F."/>
            <person name="Lopez-Garcia P."/>
        </authorList>
    </citation>
    <scope>NUCLEOTIDE SEQUENCE</scope>
</reference>
<dbReference type="Pfam" id="PF01725">
    <property type="entry name" value="Ham1p_like"/>
    <property type="match status" value="1"/>
</dbReference>
<comment type="catalytic activity">
    <reaction evidence="7">
        <text>dITP + H2O = dIMP + diphosphate + H(+)</text>
        <dbReference type="Rhea" id="RHEA:28342"/>
        <dbReference type="ChEBI" id="CHEBI:15377"/>
        <dbReference type="ChEBI" id="CHEBI:15378"/>
        <dbReference type="ChEBI" id="CHEBI:33019"/>
        <dbReference type="ChEBI" id="CHEBI:61194"/>
        <dbReference type="ChEBI" id="CHEBI:61382"/>
        <dbReference type="EC" id="3.6.1.66"/>
    </reaction>
</comment>
<dbReference type="GO" id="GO:0017111">
    <property type="term" value="F:ribonucleoside triphosphate phosphatase activity"/>
    <property type="evidence" value="ECO:0007669"/>
    <property type="project" value="InterPro"/>
</dbReference>
<dbReference type="HAMAP" id="MF_01405">
    <property type="entry name" value="Non_canon_purine_NTPase"/>
    <property type="match status" value="1"/>
</dbReference>
<protein>
    <recommendedName>
        <fullName evidence="7">dITP/XTP pyrophosphatase</fullName>
        <ecNumber evidence="7">3.6.1.66</ecNumber>
    </recommendedName>
    <alternativeName>
        <fullName evidence="7">Non-canonical purine NTP pyrophosphatase</fullName>
    </alternativeName>
    <alternativeName>
        <fullName evidence="7">Non-standard purine NTP pyrophosphatase</fullName>
    </alternativeName>
    <alternativeName>
        <fullName evidence="7">Nucleoside-triphosphate diphosphatase</fullName>
    </alternativeName>
    <alternativeName>
        <fullName evidence="7">Nucleoside-triphosphate pyrophosphatase</fullName>
        <shortName evidence="7">NTPase</shortName>
    </alternativeName>
</protein>
<comment type="function">
    <text evidence="7">Pyrophosphatase that catalyzes the hydrolysis of nucleoside triphosphates to their monophosphate derivatives, with a high preference for the non-canonical purine nucleotides XTP (xanthosine triphosphate), dITP (deoxyinosine triphosphate) and ITP. Seems to function as a house-cleaning enzyme that removes non-canonical purine nucleotides from the nucleotide pool, thus preventing their incorporation into DNA/RNA and avoiding chromosomal lesions.</text>
</comment>
<dbReference type="PANTHER" id="PTHR11067:SF9">
    <property type="entry name" value="INOSINE TRIPHOSPHATE PYROPHOSPHATASE"/>
    <property type="match status" value="1"/>
</dbReference>
<dbReference type="GO" id="GO:0046872">
    <property type="term" value="F:metal ion binding"/>
    <property type="evidence" value="ECO:0007669"/>
    <property type="project" value="UniProtKB-KW"/>
</dbReference>
<sequence>MARLCDPRATFATLPPLKSLRRRFGWRGRAARRRAAAKTGRCCGGMELGLVTSNAGKLRELAAALEPAGHTVAQRALEYPEVQAATLAAVVEFGLEWLAQRHAGEALLIDDAGLFVDALGGFPGVYSRYAYDTIGPAGVLALLGDGAERSAEFRCVLGLLLPDGARRLFRGSCRGRITHAPRGDGGFGYDPVFVPAGDERTFAELPLAEKNAVSHRGRALAALAVYLGDSG</sequence>
<dbReference type="Gene3D" id="3.90.950.10">
    <property type="match status" value="1"/>
</dbReference>
<keyword evidence="5 7" id="KW-0460">Magnesium</keyword>
<feature type="active site" description="Proton acceptor" evidence="7">
    <location>
        <position position="111"/>
    </location>
</feature>
<feature type="binding site" evidence="7">
    <location>
        <position position="210"/>
    </location>
    <ligand>
        <name>substrate</name>
    </ligand>
</feature>
<proteinExistence type="inferred from homology"/>
<dbReference type="SUPFAM" id="SSF52972">
    <property type="entry name" value="ITPase-like"/>
    <property type="match status" value="1"/>
</dbReference>
<feature type="binding site" evidence="7">
    <location>
        <begin position="187"/>
        <end position="190"/>
    </location>
    <ligand>
        <name>substrate</name>
    </ligand>
</feature>
<dbReference type="InterPro" id="IPR002637">
    <property type="entry name" value="RdgB/HAM1"/>
</dbReference>
<evidence type="ECO:0000313" key="9">
    <source>
        <dbReference type="EMBL" id="AIF09324.1"/>
    </source>
</evidence>
<feature type="binding site" evidence="7">
    <location>
        <position position="112"/>
    </location>
    <ligand>
        <name>substrate</name>
    </ligand>
</feature>
<feature type="binding site" evidence="7">
    <location>
        <position position="81"/>
    </location>
    <ligand>
        <name>Mg(2+)</name>
        <dbReference type="ChEBI" id="CHEBI:18420"/>
    </ligand>
</feature>
<dbReference type="GO" id="GO:0035870">
    <property type="term" value="F:dITP diphosphatase activity"/>
    <property type="evidence" value="ECO:0007669"/>
    <property type="project" value="UniProtKB-UniRule"/>
</dbReference>
<evidence type="ECO:0000256" key="2">
    <source>
        <dbReference type="ARBA" id="ARBA00022723"/>
    </source>
</evidence>
<name>A0A075GZT1_9EURY</name>
<dbReference type="PANTHER" id="PTHR11067">
    <property type="entry name" value="INOSINE TRIPHOSPHATE PYROPHOSPHATASE/HAM1 PROTEIN"/>
    <property type="match status" value="1"/>
</dbReference>
<dbReference type="GO" id="GO:0036220">
    <property type="term" value="F:ITP diphosphatase activity"/>
    <property type="evidence" value="ECO:0007669"/>
    <property type="project" value="UniProtKB-UniRule"/>
</dbReference>
<dbReference type="AlphaFoldDB" id="A0A075GZT1"/>
<comment type="subunit">
    <text evidence="7">Homodimer.</text>
</comment>
<feature type="binding site" evidence="7">
    <location>
        <position position="111"/>
    </location>
    <ligand>
        <name>Mg(2+)</name>
        <dbReference type="ChEBI" id="CHEBI:18420"/>
    </ligand>
</feature>
<comment type="catalytic activity">
    <reaction evidence="7">
        <text>XTP + H2O = XMP + diphosphate + H(+)</text>
        <dbReference type="Rhea" id="RHEA:28610"/>
        <dbReference type="ChEBI" id="CHEBI:15377"/>
        <dbReference type="ChEBI" id="CHEBI:15378"/>
        <dbReference type="ChEBI" id="CHEBI:33019"/>
        <dbReference type="ChEBI" id="CHEBI:57464"/>
        <dbReference type="ChEBI" id="CHEBI:61314"/>
        <dbReference type="EC" id="3.6.1.66"/>
    </reaction>
</comment>
<dbReference type="GO" id="GO:0000166">
    <property type="term" value="F:nucleotide binding"/>
    <property type="evidence" value="ECO:0007669"/>
    <property type="project" value="UniProtKB-KW"/>
</dbReference>
<evidence type="ECO:0000256" key="6">
    <source>
        <dbReference type="ARBA" id="ARBA00023080"/>
    </source>
</evidence>
<dbReference type="CDD" id="cd00515">
    <property type="entry name" value="HAM1"/>
    <property type="match status" value="1"/>
</dbReference>
<dbReference type="EMBL" id="KF900858">
    <property type="protein sequence ID" value="AIF09324.1"/>
    <property type="molecule type" value="Genomic_DNA"/>
</dbReference>
<dbReference type="GO" id="GO:0009146">
    <property type="term" value="P:purine nucleoside triphosphate catabolic process"/>
    <property type="evidence" value="ECO:0007669"/>
    <property type="project" value="UniProtKB-UniRule"/>
</dbReference>
<comment type="catalytic activity">
    <reaction evidence="7">
        <text>ITP + H2O = IMP + diphosphate + H(+)</text>
        <dbReference type="Rhea" id="RHEA:29399"/>
        <dbReference type="ChEBI" id="CHEBI:15377"/>
        <dbReference type="ChEBI" id="CHEBI:15378"/>
        <dbReference type="ChEBI" id="CHEBI:33019"/>
        <dbReference type="ChEBI" id="CHEBI:58053"/>
        <dbReference type="ChEBI" id="CHEBI:61402"/>
        <dbReference type="EC" id="3.6.1.66"/>
    </reaction>
</comment>
<gene>
    <name evidence="9" type="primary">rdgB</name>
</gene>
<organism evidence="9">
    <name type="scientific">uncultured marine group II/III euryarchaeote KM3_35_H09</name>
    <dbReference type="NCBI Taxonomy" id="1456439"/>
    <lineage>
        <taxon>Archaea</taxon>
        <taxon>Methanobacteriati</taxon>
        <taxon>Methanobacteriota</taxon>
        <taxon>environmental samples</taxon>
    </lineage>
</organism>
<dbReference type="NCBIfam" id="TIGR00042">
    <property type="entry name" value="RdgB/HAM1 family non-canonical purine NTP pyrophosphatase"/>
    <property type="match status" value="1"/>
</dbReference>
<evidence type="ECO:0000256" key="7">
    <source>
        <dbReference type="HAMAP-Rule" id="MF_01405"/>
    </source>
</evidence>
<evidence type="ECO:0000256" key="8">
    <source>
        <dbReference type="RuleBase" id="RU003781"/>
    </source>
</evidence>
<feature type="binding site" evidence="7">
    <location>
        <begin position="215"/>
        <end position="216"/>
    </location>
    <ligand>
        <name>substrate</name>
    </ligand>
</feature>
<keyword evidence="3 7" id="KW-0547">Nucleotide-binding</keyword>
<keyword evidence="4 7" id="KW-0378">Hydrolase</keyword>
<dbReference type="EC" id="3.6.1.66" evidence="7"/>
<accession>A0A075GZT1</accession>
<dbReference type="InterPro" id="IPR020922">
    <property type="entry name" value="dITP/XTP_pyrophosphatase"/>
</dbReference>
<dbReference type="GO" id="GO:0036222">
    <property type="term" value="F:XTP diphosphatase activity"/>
    <property type="evidence" value="ECO:0007669"/>
    <property type="project" value="UniProtKB-UniRule"/>
</dbReference>
<feature type="binding site" evidence="7">
    <location>
        <begin position="52"/>
        <end position="57"/>
    </location>
    <ligand>
        <name>substrate</name>
    </ligand>
</feature>
<keyword evidence="2 7" id="KW-0479">Metal-binding</keyword>
<comment type="similarity">
    <text evidence="1 7 8">Belongs to the HAM1 NTPase family.</text>
</comment>
<dbReference type="InterPro" id="IPR029001">
    <property type="entry name" value="ITPase-like_fam"/>
</dbReference>
<comment type="cofactor">
    <cofactor evidence="7">
        <name>Mg(2+)</name>
        <dbReference type="ChEBI" id="CHEBI:18420"/>
    </cofactor>
    <text evidence="7">Binds 1 Mg(2+) ion per subunit.</text>
</comment>
<evidence type="ECO:0000256" key="5">
    <source>
        <dbReference type="ARBA" id="ARBA00022842"/>
    </source>
</evidence>
<evidence type="ECO:0000256" key="3">
    <source>
        <dbReference type="ARBA" id="ARBA00022741"/>
    </source>
</evidence>
<evidence type="ECO:0000256" key="1">
    <source>
        <dbReference type="ARBA" id="ARBA00008023"/>
    </source>
</evidence>